<evidence type="ECO:0000313" key="1">
    <source>
        <dbReference type="EMBL" id="SKA16707.1"/>
    </source>
</evidence>
<dbReference type="OrthoDB" id="8299238at2"/>
<name>A0A1T4RLC8_9HYPH</name>
<dbReference type="AlphaFoldDB" id="A0A1T4RLC8"/>
<proteinExistence type="predicted"/>
<organism evidence="1 2">
    <name type="scientific">Consotaella salsifontis</name>
    <dbReference type="NCBI Taxonomy" id="1365950"/>
    <lineage>
        <taxon>Bacteria</taxon>
        <taxon>Pseudomonadati</taxon>
        <taxon>Pseudomonadota</taxon>
        <taxon>Alphaproteobacteria</taxon>
        <taxon>Hyphomicrobiales</taxon>
        <taxon>Aurantimonadaceae</taxon>
        <taxon>Consotaella</taxon>
    </lineage>
</organism>
<dbReference type="Proteomes" id="UP000190135">
    <property type="component" value="Unassembled WGS sequence"/>
</dbReference>
<gene>
    <name evidence="1" type="ORF">SAMN05428963_10741</name>
</gene>
<sequence length="109" mass="12322">MMRYNPSRGGHAPSNLRHRFEILIARYVRGGAMRLDDLQELFGLSGQLWNCTDPLSIGLYASEGATAAKGVRFNMALRTYAEASRYLRRHLRSHKPRVRIPTEGRPPAA</sequence>
<reference evidence="2" key="1">
    <citation type="submission" date="2017-02" db="EMBL/GenBank/DDBJ databases">
        <authorList>
            <person name="Varghese N."/>
            <person name="Submissions S."/>
        </authorList>
    </citation>
    <scope>NUCLEOTIDE SEQUENCE [LARGE SCALE GENOMIC DNA]</scope>
    <source>
        <strain evidence="2">USBA 369</strain>
    </source>
</reference>
<accession>A0A1T4RLC8</accession>
<keyword evidence="2" id="KW-1185">Reference proteome</keyword>
<dbReference type="STRING" id="1365950.SAMN05428963_10741"/>
<dbReference type="RefSeq" id="WP_131829906.1">
    <property type="nucleotide sequence ID" value="NZ_FUXL01000007.1"/>
</dbReference>
<evidence type="ECO:0000313" key="2">
    <source>
        <dbReference type="Proteomes" id="UP000190135"/>
    </source>
</evidence>
<dbReference type="EMBL" id="FUXL01000007">
    <property type="protein sequence ID" value="SKA16707.1"/>
    <property type="molecule type" value="Genomic_DNA"/>
</dbReference>
<protein>
    <submittedName>
        <fullName evidence="1">Uncharacterized protein</fullName>
    </submittedName>
</protein>